<dbReference type="InterPro" id="IPR052039">
    <property type="entry name" value="Caspase-related_regulators"/>
</dbReference>
<keyword evidence="2" id="KW-0378">Hydrolase</keyword>
<dbReference type="Pfam" id="PF00656">
    <property type="entry name" value="Peptidase_C14"/>
    <property type="match status" value="1"/>
</dbReference>
<dbReference type="PANTHER" id="PTHR22576:SF37">
    <property type="entry name" value="MUCOSA-ASSOCIATED LYMPHOID TISSUE LYMPHOMA TRANSLOCATION PROTEIN 1"/>
    <property type="match status" value="1"/>
</dbReference>
<dbReference type="InterPro" id="IPR011600">
    <property type="entry name" value="Pept_C14_caspase"/>
</dbReference>
<gene>
    <name evidence="2" type="ORF">QQF32_21420</name>
</gene>
<dbReference type="RefSeq" id="WP_285150306.1">
    <property type="nucleotide sequence ID" value="NZ_JASSOM010000084.1"/>
</dbReference>
<evidence type="ECO:0000313" key="2">
    <source>
        <dbReference type="EMBL" id="MDK9365755.1"/>
    </source>
</evidence>
<dbReference type="SUPFAM" id="SSF52129">
    <property type="entry name" value="Caspase-like"/>
    <property type="match status" value="1"/>
</dbReference>
<dbReference type="InterPro" id="IPR029030">
    <property type="entry name" value="Caspase-like_dom_sf"/>
</dbReference>
<keyword evidence="3" id="KW-1185">Reference proteome</keyword>
<dbReference type="GO" id="GO:0004197">
    <property type="term" value="F:cysteine-type endopeptidase activity"/>
    <property type="evidence" value="ECO:0007669"/>
    <property type="project" value="InterPro"/>
</dbReference>
<evidence type="ECO:0000259" key="1">
    <source>
        <dbReference type="Pfam" id="PF00656"/>
    </source>
</evidence>
<evidence type="ECO:0000313" key="3">
    <source>
        <dbReference type="Proteomes" id="UP001223214"/>
    </source>
</evidence>
<dbReference type="EMBL" id="JASSOM010000084">
    <property type="protein sequence ID" value="MDK9365755.1"/>
    <property type="molecule type" value="Genomic_DNA"/>
</dbReference>
<organism evidence="2 3">
    <name type="scientific">Lelliottia wanjuensis</name>
    <dbReference type="NCBI Taxonomy" id="3050585"/>
    <lineage>
        <taxon>Bacteria</taxon>
        <taxon>Pseudomonadati</taxon>
        <taxon>Pseudomonadota</taxon>
        <taxon>Gammaproteobacteria</taxon>
        <taxon>Enterobacterales</taxon>
        <taxon>Enterobacteriaceae</taxon>
        <taxon>Lelliottia</taxon>
    </lineage>
</organism>
<name>A0AAP4FY52_9ENTR</name>
<dbReference type="Gene3D" id="3.40.50.1460">
    <property type="match status" value="1"/>
</dbReference>
<dbReference type="Proteomes" id="UP001223214">
    <property type="component" value="Unassembled WGS sequence"/>
</dbReference>
<accession>A0AAP4FY52</accession>
<sequence>MKIALIVGINYYEHGNPLFGCVDDAHAVNSVLSRNGDGTVNFDCQIFTGTGPADRVDRSVLKDKVEELFKTKAGTVLFYFAGHGHIESTGGYLLTSDSRRGDEGLSLSDVLVMANNSPAQNKIIILDSCHSGIAGTPPQSDGVANLAEGLTILTASSAEQYATEENGRGVFTTLLVDALHGSAANITGDISPGSVYAHVDQSLGGWEQRPIFKTNVRQFVSLRKISPQIPLSELQQLATLFPHKGFEFQLNPTFEPELKGRDADMPEPIPENTRVFSLLQRLNRLNLVIPVDAPHMWHAAMQGKSCKLTVLGEHYRRLVEKNRI</sequence>
<comment type="caution">
    <text evidence="2">The sequence shown here is derived from an EMBL/GenBank/DDBJ whole genome shotgun (WGS) entry which is preliminary data.</text>
</comment>
<dbReference type="PANTHER" id="PTHR22576">
    <property type="entry name" value="MUCOSA ASSOCIATED LYMPHOID TISSUE LYMPHOMA TRANSLOCATION PROTEIN 1/PARACASPASE"/>
    <property type="match status" value="1"/>
</dbReference>
<dbReference type="AlphaFoldDB" id="A0AAP4FY52"/>
<reference evidence="2 3" key="1">
    <citation type="submission" date="2023-06" db="EMBL/GenBank/DDBJ databases">
        <title>Identification and characterization of antibiotic-resistant Gram-negative bacteria.</title>
        <authorList>
            <person name="Cho G.-S."/>
            <person name="Lee J."/>
            <person name="Tai E."/>
            <person name="Jeong S."/>
            <person name="Kim I."/>
            <person name="Kim B.-E."/>
            <person name="Jeong M.-I."/>
            <person name="Oh K.-K."/>
            <person name="Franz C.M.A.P."/>
        </authorList>
    </citation>
    <scope>NUCLEOTIDE SEQUENCE [LARGE SCALE GENOMIC DNA]</scope>
    <source>
        <strain evidence="2 3">V106_12</strain>
    </source>
</reference>
<dbReference type="GO" id="GO:0006508">
    <property type="term" value="P:proteolysis"/>
    <property type="evidence" value="ECO:0007669"/>
    <property type="project" value="InterPro"/>
</dbReference>
<feature type="domain" description="Peptidase C14 caspase" evidence="1">
    <location>
        <begin position="2"/>
        <end position="214"/>
    </location>
</feature>
<protein>
    <submittedName>
        <fullName evidence="2">Caspase family protein</fullName>
        <ecNumber evidence="2">3.4.22.-</ecNumber>
    </submittedName>
</protein>
<dbReference type="EC" id="3.4.22.-" evidence="2"/>
<proteinExistence type="predicted"/>